<dbReference type="InterPro" id="IPR043502">
    <property type="entry name" value="DNA/RNA_pol_sf"/>
</dbReference>
<dbReference type="InterPro" id="IPR043128">
    <property type="entry name" value="Rev_trsase/Diguanyl_cyclase"/>
</dbReference>
<dbReference type="PANTHER" id="PTHR34072">
    <property type="entry name" value="ENZYMATIC POLYPROTEIN-RELATED"/>
    <property type="match status" value="1"/>
</dbReference>
<feature type="region of interest" description="Disordered" evidence="1">
    <location>
        <begin position="60"/>
        <end position="81"/>
    </location>
</feature>
<evidence type="ECO:0000313" key="2">
    <source>
        <dbReference type="Proteomes" id="UP000818029"/>
    </source>
</evidence>
<sequence>MDAHRREFLNLTGDRSVAKYEAKILRLSNYAQGMVATEYEGCVRFEDGLKDNLRELRGHGQARGGNGLGRGQRALGKGTGHTEARQLTLVYAASRQEDGDAPDVFRNLGILVESIASEVTALSSLGQLVRVNKLLKDVPLEVQRAIFLADLLELPFGEFDLILGMNCVSDSGDSLVKDIRTIKDFLDVFPEELPELPPNHKVEFRIELLSSTAPILREEQLYAKFNKCEFCLWKVTYLGHVVSVEGIRVDPQKIEAFLDWKQPKIVSEIHSFLGLVGYYRRFVEGFSLIVAPLTKMPRKGVPFNWTDAHDASYVGLGCVLMQEGKVVAYVSCQLKPHEANMVASALNRKVMTNLRVMFACFNLFDDESLLAELQVKPTWIEKIKGMQLEDESLGLRFWQIESGHTEDF</sequence>
<evidence type="ECO:0008006" key="4">
    <source>
        <dbReference type="Google" id="ProtNLM"/>
    </source>
</evidence>
<accession>A0A1U8PY00</accession>
<dbReference type="PaxDb" id="3635-A0A1U8PY00"/>
<name>A0A1U8PY00_GOSHI</name>
<organism evidence="2 3">
    <name type="scientific">Gossypium hirsutum</name>
    <name type="common">Upland cotton</name>
    <name type="synonym">Gossypium mexicanum</name>
    <dbReference type="NCBI Taxonomy" id="3635"/>
    <lineage>
        <taxon>Eukaryota</taxon>
        <taxon>Viridiplantae</taxon>
        <taxon>Streptophyta</taxon>
        <taxon>Embryophyta</taxon>
        <taxon>Tracheophyta</taxon>
        <taxon>Spermatophyta</taxon>
        <taxon>Magnoliopsida</taxon>
        <taxon>eudicotyledons</taxon>
        <taxon>Gunneridae</taxon>
        <taxon>Pentapetalae</taxon>
        <taxon>rosids</taxon>
        <taxon>malvids</taxon>
        <taxon>Malvales</taxon>
        <taxon>Malvaceae</taxon>
        <taxon>Malvoideae</taxon>
        <taxon>Gossypium</taxon>
    </lineage>
</organism>
<reference evidence="2" key="1">
    <citation type="journal article" date="2020" name="Nat. Genet.">
        <title>Genomic diversifications of five Gossypium allopolyploid species and their impact on cotton improvement.</title>
        <authorList>
            <person name="Chen Z.J."/>
            <person name="Sreedasyam A."/>
            <person name="Ando A."/>
            <person name="Song Q."/>
            <person name="De Santiago L.M."/>
            <person name="Hulse-Kemp A.M."/>
            <person name="Ding M."/>
            <person name="Ye W."/>
            <person name="Kirkbride R.C."/>
            <person name="Jenkins J."/>
            <person name="Plott C."/>
            <person name="Lovell J."/>
            <person name="Lin Y.M."/>
            <person name="Vaughn R."/>
            <person name="Liu B."/>
            <person name="Simpson S."/>
            <person name="Scheffler B.E."/>
            <person name="Wen L."/>
            <person name="Saski C.A."/>
            <person name="Grover C.E."/>
            <person name="Hu G."/>
            <person name="Conover J.L."/>
            <person name="Carlson J.W."/>
            <person name="Shu S."/>
            <person name="Boston L.B."/>
            <person name="Williams M."/>
            <person name="Peterson D.G."/>
            <person name="McGee K."/>
            <person name="Jones D.C."/>
            <person name="Wendel J.F."/>
            <person name="Stelly D.M."/>
            <person name="Grimwood J."/>
            <person name="Schmutz J."/>
        </authorList>
    </citation>
    <scope>NUCLEOTIDE SEQUENCE [LARGE SCALE GENOMIC DNA]</scope>
    <source>
        <strain evidence="2">cv. TM-1</strain>
    </source>
</reference>
<keyword evidence="2" id="KW-1185">Reference proteome</keyword>
<dbReference type="Proteomes" id="UP000818029">
    <property type="component" value="Chromosome A09"/>
</dbReference>
<dbReference type="RefSeq" id="XP_016755243.1">
    <property type="nucleotide sequence ID" value="XM_016899754.1"/>
</dbReference>
<dbReference type="SUPFAM" id="SSF56672">
    <property type="entry name" value="DNA/RNA polymerases"/>
    <property type="match status" value="1"/>
</dbReference>
<proteinExistence type="predicted"/>
<dbReference type="Gene3D" id="3.30.70.270">
    <property type="match status" value="2"/>
</dbReference>
<protein>
    <recommendedName>
        <fullName evidence="4">RNA-directed DNA polymerase homolog</fullName>
    </recommendedName>
</protein>
<evidence type="ECO:0000313" key="3">
    <source>
        <dbReference type="RefSeq" id="XP_016755243.1"/>
    </source>
</evidence>
<dbReference type="AlphaFoldDB" id="A0A1U8PY00"/>
<dbReference type="KEGG" id="ghi:107963183"/>
<reference evidence="3" key="2">
    <citation type="submission" date="2025-08" db="UniProtKB">
        <authorList>
            <consortium name="RefSeq"/>
        </authorList>
    </citation>
    <scope>IDENTIFICATION</scope>
</reference>
<dbReference type="Pfam" id="PF08284">
    <property type="entry name" value="RVP_2"/>
    <property type="match status" value="1"/>
</dbReference>
<gene>
    <name evidence="3" type="primary">LOC107963183</name>
</gene>
<dbReference type="STRING" id="3635.A0A1U8PY00"/>
<evidence type="ECO:0000256" key="1">
    <source>
        <dbReference type="SAM" id="MobiDB-lite"/>
    </source>
</evidence>
<dbReference type="PANTHER" id="PTHR34072:SF59">
    <property type="entry name" value="CCHC-TYPE INTEGRASE"/>
    <property type="match status" value="1"/>
</dbReference>
<dbReference type="GeneID" id="107963183"/>
<feature type="compositionally biased region" description="Gly residues" evidence="1">
    <location>
        <begin position="61"/>
        <end position="70"/>
    </location>
</feature>